<keyword evidence="4" id="KW-1185">Reference proteome</keyword>
<feature type="chain" id="PRO_5008905274" evidence="2">
    <location>
        <begin position="27"/>
        <end position="155"/>
    </location>
</feature>
<accession>A0A1D2N9Y9</accession>
<dbReference type="Proteomes" id="UP000094527">
    <property type="component" value="Unassembled WGS sequence"/>
</dbReference>
<organism evidence="3 4">
    <name type="scientific">Orchesella cincta</name>
    <name type="common">Springtail</name>
    <name type="synonym">Podura cincta</name>
    <dbReference type="NCBI Taxonomy" id="48709"/>
    <lineage>
        <taxon>Eukaryota</taxon>
        <taxon>Metazoa</taxon>
        <taxon>Ecdysozoa</taxon>
        <taxon>Arthropoda</taxon>
        <taxon>Hexapoda</taxon>
        <taxon>Collembola</taxon>
        <taxon>Entomobryomorpha</taxon>
        <taxon>Entomobryoidea</taxon>
        <taxon>Orchesellidae</taxon>
        <taxon>Orchesellinae</taxon>
        <taxon>Orchesella</taxon>
    </lineage>
</organism>
<feature type="region of interest" description="Disordered" evidence="1">
    <location>
        <begin position="130"/>
        <end position="155"/>
    </location>
</feature>
<dbReference type="AlphaFoldDB" id="A0A1D2N9Y9"/>
<proteinExistence type="predicted"/>
<dbReference type="EMBL" id="LJIJ01000138">
    <property type="protein sequence ID" value="ODN01796.1"/>
    <property type="molecule type" value="Genomic_DNA"/>
</dbReference>
<gene>
    <name evidence="3" type="ORF">Ocin01_04868</name>
</gene>
<name>A0A1D2N9Y9_ORCCI</name>
<evidence type="ECO:0000313" key="4">
    <source>
        <dbReference type="Proteomes" id="UP000094527"/>
    </source>
</evidence>
<dbReference type="OMA" id="TERTCWF"/>
<dbReference type="STRING" id="48709.A0A1D2N9Y9"/>
<keyword evidence="2" id="KW-0732">Signal</keyword>
<comment type="caution">
    <text evidence="3">The sequence shown here is derived from an EMBL/GenBank/DDBJ whole genome shotgun (WGS) entry which is preliminary data.</text>
</comment>
<evidence type="ECO:0000256" key="1">
    <source>
        <dbReference type="SAM" id="MobiDB-lite"/>
    </source>
</evidence>
<dbReference type="OrthoDB" id="6373466at2759"/>
<protein>
    <submittedName>
        <fullName evidence="3">Uncharacterized protein</fullName>
    </submittedName>
</protein>
<feature type="signal peptide" evidence="2">
    <location>
        <begin position="1"/>
        <end position="26"/>
    </location>
</feature>
<feature type="compositionally biased region" description="Polar residues" evidence="1">
    <location>
        <begin position="143"/>
        <end position="155"/>
    </location>
</feature>
<reference evidence="3 4" key="1">
    <citation type="journal article" date="2016" name="Genome Biol. Evol.">
        <title>Gene Family Evolution Reflects Adaptation to Soil Environmental Stressors in the Genome of the Collembolan Orchesella cincta.</title>
        <authorList>
            <person name="Faddeeva-Vakhrusheva A."/>
            <person name="Derks M.F."/>
            <person name="Anvar S.Y."/>
            <person name="Agamennone V."/>
            <person name="Suring W."/>
            <person name="Smit S."/>
            <person name="van Straalen N.M."/>
            <person name="Roelofs D."/>
        </authorList>
    </citation>
    <scope>NUCLEOTIDE SEQUENCE [LARGE SCALE GENOMIC DNA]</scope>
    <source>
        <tissue evidence="3">Mixed pool</tissue>
    </source>
</reference>
<evidence type="ECO:0000256" key="2">
    <source>
        <dbReference type="SAM" id="SignalP"/>
    </source>
</evidence>
<evidence type="ECO:0000313" key="3">
    <source>
        <dbReference type="EMBL" id="ODN01796.1"/>
    </source>
</evidence>
<sequence length="155" mass="17725">MVAKMGIIFKLVWICTFLSILVIVLGVPNPVANSAPKSIKTKVAKPQRVNRERYDDSINEYLTERTCWFSEMCKEEFSTKFRCRCPLWSYCSSPGKYYNAYCTMSGAGYLWTQPKGFFWKNNYNSKLKRKVHGKPPVAGRSAPSIQTRVSSTSKP</sequence>